<name>A0AAD4KJQ9_9EURO</name>
<evidence type="ECO:0000313" key="2">
    <source>
        <dbReference type="Proteomes" id="UP001201262"/>
    </source>
</evidence>
<gene>
    <name evidence="1" type="ORF">BGW36DRAFT_66933</name>
</gene>
<proteinExistence type="predicted"/>
<dbReference type="EMBL" id="JAJTJA010000014">
    <property type="protein sequence ID" value="KAH8690076.1"/>
    <property type="molecule type" value="Genomic_DNA"/>
</dbReference>
<organism evidence="1 2">
    <name type="scientific">Talaromyces proteolyticus</name>
    <dbReference type="NCBI Taxonomy" id="1131652"/>
    <lineage>
        <taxon>Eukaryota</taxon>
        <taxon>Fungi</taxon>
        <taxon>Dikarya</taxon>
        <taxon>Ascomycota</taxon>
        <taxon>Pezizomycotina</taxon>
        <taxon>Eurotiomycetes</taxon>
        <taxon>Eurotiomycetidae</taxon>
        <taxon>Eurotiales</taxon>
        <taxon>Trichocomaceae</taxon>
        <taxon>Talaromyces</taxon>
        <taxon>Talaromyces sect. Bacilispori</taxon>
    </lineage>
</organism>
<dbReference type="RefSeq" id="XP_046066359.1">
    <property type="nucleotide sequence ID" value="XM_046222502.1"/>
</dbReference>
<sequence length="102" mass="11350">MASAARGLVRSEIVGSWRNTLCWPVAIAKVEHPCELDATVEMSSILHDPDGIDLQWDIPSVCVVCNTVALDRQDCRLKIDVSALIVFTKEILLVKENRRCSD</sequence>
<dbReference type="GeneID" id="70252788"/>
<comment type="caution">
    <text evidence="1">The sequence shown here is derived from an EMBL/GenBank/DDBJ whole genome shotgun (WGS) entry which is preliminary data.</text>
</comment>
<keyword evidence="2" id="KW-1185">Reference proteome</keyword>
<dbReference type="Proteomes" id="UP001201262">
    <property type="component" value="Unassembled WGS sequence"/>
</dbReference>
<evidence type="ECO:0000313" key="1">
    <source>
        <dbReference type="EMBL" id="KAH8690076.1"/>
    </source>
</evidence>
<reference evidence="1" key="1">
    <citation type="submission" date="2021-12" db="EMBL/GenBank/DDBJ databases">
        <title>Convergent genome expansion in fungi linked to evolution of root-endophyte symbiosis.</title>
        <authorList>
            <consortium name="DOE Joint Genome Institute"/>
            <person name="Ke Y.-H."/>
            <person name="Bonito G."/>
            <person name="Liao H.-L."/>
            <person name="Looney B."/>
            <person name="Rojas-Flechas A."/>
            <person name="Nash J."/>
            <person name="Hameed K."/>
            <person name="Schadt C."/>
            <person name="Martin F."/>
            <person name="Crous P.W."/>
            <person name="Miettinen O."/>
            <person name="Magnuson J.K."/>
            <person name="Labbe J."/>
            <person name="Jacobson D."/>
            <person name="Doktycz M.J."/>
            <person name="Veneault-Fourrey C."/>
            <person name="Kuo A."/>
            <person name="Mondo S."/>
            <person name="Calhoun S."/>
            <person name="Riley R."/>
            <person name="Ohm R."/>
            <person name="LaButti K."/>
            <person name="Andreopoulos B."/>
            <person name="Pangilinan J."/>
            <person name="Nolan M."/>
            <person name="Tritt A."/>
            <person name="Clum A."/>
            <person name="Lipzen A."/>
            <person name="Daum C."/>
            <person name="Barry K."/>
            <person name="Grigoriev I.V."/>
            <person name="Vilgalys R."/>
        </authorList>
    </citation>
    <scope>NUCLEOTIDE SEQUENCE</scope>
    <source>
        <strain evidence="1">PMI_201</strain>
    </source>
</reference>
<protein>
    <submittedName>
        <fullName evidence="1">Uncharacterized protein</fullName>
    </submittedName>
</protein>
<dbReference type="AlphaFoldDB" id="A0AAD4KJQ9"/>
<accession>A0AAD4KJQ9</accession>